<dbReference type="PROSITE" id="PS00065">
    <property type="entry name" value="D_2_HYDROXYACID_DH_1"/>
    <property type="match status" value="1"/>
</dbReference>
<comment type="similarity">
    <text evidence="1 5">Belongs to the D-isomer specific 2-hydroxyacid dehydrogenase family.</text>
</comment>
<dbReference type="GO" id="GO:0047545">
    <property type="term" value="F:(S)-2-hydroxyglutarate dehydrogenase activity"/>
    <property type="evidence" value="ECO:0007669"/>
    <property type="project" value="UniProtKB-ARBA"/>
</dbReference>
<dbReference type="PANTHER" id="PTHR42789:SF1">
    <property type="entry name" value="D-ISOMER SPECIFIC 2-HYDROXYACID DEHYDROGENASE FAMILY PROTEIN (AFU_ORTHOLOGUE AFUA_6G10090)"/>
    <property type="match status" value="1"/>
</dbReference>
<name>A0A3M8CW39_9BACL</name>
<evidence type="ECO:0000256" key="1">
    <source>
        <dbReference type="ARBA" id="ARBA00005854"/>
    </source>
</evidence>
<evidence type="ECO:0000256" key="2">
    <source>
        <dbReference type="ARBA" id="ARBA00022605"/>
    </source>
</evidence>
<evidence type="ECO:0000259" key="7">
    <source>
        <dbReference type="Pfam" id="PF02826"/>
    </source>
</evidence>
<proteinExistence type="inferred from homology"/>
<dbReference type="OrthoDB" id="9805416at2"/>
<dbReference type="SUPFAM" id="SSF51735">
    <property type="entry name" value="NAD(P)-binding Rossmann-fold domains"/>
    <property type="match status" value="1"/>
</dbReference>
<dbReference type="InterPro" id="IPR050857">
    <property type="entry name" value="D-2-hydroxyacid_DH"/>
</dbReference>
<evidence type="ECO:0000256" key="5">
    <source>
        <dbReference type="RuleBase" id="RU003719"/>
    </source>
</evidence>
<evidence type="ECO:0000313" key="9">
    <source>
        <dbReference type="Proteomes" id="UP000271031"/>
    </source>
</evidence>
<gene>
    <name evidence="8" type="ORF">EDM56_29035</name>
</gene>
<dbReference type="PROSITE" id="PS00670">
    <property type="entry name" value="D_2_HYDROXYACID_DH_2"/>
    <property type="match status" value="1"/>
</dbReference>
<feature type="domain" description="D-isomer specific 2-hydroxyacid dehydrogenase catalytic" evidence="6">
    <location>
        <begin position="28"/>
        <end position="317"/>
    </location>
</feature>
<dbReference type="InterPro" id="IPR029752">
    <property type="entry name" value="D-isomer_DH_CS1"/>
</dbReference>
<dbReference type="InterPro" id="IPR006140">
    <property type="entry name" value="D-isomer_DH_NAD-bd"/>
</dbReference>
<dbReference type="GO" id="GO:0006564">
    <property type="term" value="P:L-serine biosynthetic process"/>
    <property type="evidence" value="ECO:0007669"/>
    <property type="project" value="UniProtKB-ARBA"/>
</dbReference>
<keyword evidence="2" id="KW-0028">Amino-acid biosynthesis</keyword>
<dbReference type="SUPFAM" id="SSF52283">
    <property type="entry name" value="Formate/glycerate dehydrogenase catalytic domain-like"/>
    <property type="match status" value="1"/>
</dbReference>
<comment type="caution">
    <text evidence="8">The sequence shown here is derived from an EMBL/GenBank/DDBJ whole genome shotgun (WGS) entry which is preliminary data.</text>
</comment>
<keyword evidence="3 5" id="KW-0560">Oxidoreductase</keyword>
<dbReference type="EMBL" id="RHHQ01000028">
    <property type="protein sequence ID" value="RNB79571.1"/>
    <property type="molecule type" value="Genomic_DNA"/>
</dbReference>
<dbReference type="PANTHER" id="PTHR42789">
    <property type="entry name" value="D-ISOMER SPECIFIC 2-HYDROXYACID DEHYDROGENASE FAMILY PROTEIN (AFU_ORTHOLOGUE AFUA_6G10090)"/>
    <property type="match status" value="1"/>
</dbReference>
<dbReference type="Proteomes" id="UP000271031">
    <property type="component" value="Unassembled WGS sequence"/>
</dbReference>
<dbReference type="InterPro" id="IPR006139">
    <property type="entry name" value="D-isomer_2_OHA_DH_cat_dom"/>
</dbReference>
<evidence type="ECO:0000256" key="4">
    <source>
        <dbReference type="ARBA" id="ARBA00023027"/>
    </source>
</evidence>
<reference evidence="8 9" key="1">
    <citation type="submission" date="2018-10" db="EMBL/GenBank/DDBJ databases">
        <title>Phylogenomics of Brevibacillus.</title>
        <authorList>
            <person name="Dunlap C."/>
        </authorList>
    </citation>
    <scope>NUCLEOTIDE SEQUENCE [LARGE SCALE GENOMIC DNA]</scope>
    <source>
        <strain evidence="8 9">JCM 15716</strain>
    </source>
</reference>
<keyword evidence="9" id="KW-1185">Reference proteome</keyword>
<sequence length="324" mass="35957">MSVLLIAPYPEQRRRELEQLLGPVHYYPWTELGRARTGTELLELLQRIDARAVIVELDEVTEEVIADHPLDFIGVCRATPVNVAVQAASKRAIPVFRTIGRNVQAVVELVIGTIITMLRHVRQSETWLKGENWIDQFGPYLQFQGSELHGKKVGVIGLGAVGKRIAKLLEAFSCEIVYYDPYVEQSEVPAYQALPLEDLLAKSDIVTVHLPSLPETHGLLSLTLLAHLQPHALFVNTSRSSVVDNDALYELLSNKQIAGAILDVFDAEPPGPREHALIQLDNVLATPHIAGASHDVYHHHAAIMNEQIIAWLKQSQVETAEPIS</sequence>
<keyword evidence="4" id="KW-0520">NAD</keyword>
<dbReference type="Pfam" id="PF02826">
    <property type="entry name" value="2-Hacid_dh_C"/>
    <property type="match status" value="1"/>
</dbReference>
<dbReference type="FunFam" id="3.40.50.720:FF:000041">
    <property type="entry name" value="D-3-phosphoglycerate dehydrogenase"/>
    <property type="match status" value="1"/>
</dbReference>
<dbReference type="GO" id="GO:0004617">
    <property type="term" value="F:phosphoglycerate dehydrogenase activity"/>
    <property type="evidence" value="ECO:0007669"/>
    <property type="project" value="UniProtKB-ARBA"/>
</dbReference>
<feature type="domain" description="D-isomer specific 2-hydroxyacid dehydrogenase NAD-binding" evidence="7">
    <location>
        <begin position="112"/>
        <end position="290"/>
    </location>
</feature>
<dbReference type="InterPro" id="IPR029753">
    <property type="entry name" value="D-isomer_DH_CS"/>
</dbReference>
<organism evidence="8 9">
    <name type="scientific">Brevibacillus fluminis</name>
    <dbReference type="NCBI Taxonomy" id="511487"/>
    <lineage>
        <taxon>Bacteria</taxon>
        <taxon>Bacillati</taxon>
        <taxon>Bacillota</taxon>
        <taxon>Bacilli</taxon>
        <taxon>Bacillales</taxon>
        <taxon>Paenibacillaceae</taxon>
        <taxon>Brevibacillus</taxon>
    </lineage>
</organism>
<dbReference type="InterPro" id="IPR036291">
    <property type="entry name" value="NAD(P)-bd_dom_sf"/>
</dbReference>
<dbReference type="Pfam" id="PF00389">
    <property type="entry name" value="2-Hacid_dh"/>
    <property type="match status" value="1"/>
</dbReference>
<evidence type="ECO:0000259" key="6">
    <source>
        <dbReference type="Pfam" id="PF00389"/>
    </source>
</evidence>
<protein>
    <submittedName>
        <fullName evidence="8">Hydroxyacid dehydrogenase</fullName>
    </submittedName>
</protein>
<evidence type="ECO:0000256" key="3">
    <source>
        <dbReference type="ARBA" id="ARBA00023002"/>
    </source>
</evidence>
<dbReference type="Gene3D" id="3.40.50.720">
    <property type="entry name" value="NAD(P)-binding Rossmann-like Domain"/>
    <property type="match status" value="2"/>
</dbReference>
<dbReference type="RefSeq" id="WP_122921422.1">
    <property type="nucleotide sequence ID" value="NZ_RHHQ01000028.1"/>
</dbReference>
<dbReference type="AlphaFoldDB" id="A0A3M8CW39"/>
<evidence type="ECO:0000313" key="8">
    <source>
        <dbReference type="EMBL" id="RNB79571.1"/>
    </source>
</evidence>
<dbReference type="GO" id="GO:0051287">
    <property type="term" value="F:NAD binding"/>
    <property type="evidence" value="ECO:0007669"/>
    <property type="project" value="InterPro"/>
</dbReference>
<accession>A0A3M8CW39</accession>